<dbReference type="Proteomes" id="UP000191897">
    <property type="component" value="Unassembled WGS sequence"/>
</dbReference>
<gene>
    <name evidence="1" type="ORF">AGR4C_Cc120183</name>
</gene>
<reference evidence="1 2" key="1">
    <citation type="submission" date="2016-01" db="EMBL/GenBank/DDBJ databases">
        <authorList>
            <person name="Oliw E.H."/>
        </authorList>
    </citation>
    <scope>NUCLEOTIDE SEQUENCE [LARGE SCALE GENOMIC DNA]</scope>
    <source>
        <strain evidence="1 2">Kerr 14</strain>
    </source>
</reference>
<organism evidence="1 2">
    <name type="scientific">Agrobacterium tumefaciens str. Kerr 14</name>
    <dbReference type="NCBI Taxonomy" id="1183424"/>
    <lineage>
        <taxon>Bacteria</taxon>
        <taxon>Pseudomonadati</taxon>
        <taxon>Pseudomonadota</taxon>
        <taxon>Alphaproteobacteria</taxon>
        <taxon>Hyphomicrobiales</taxon>
        <taxon>Rhizobiaceae</taxon>
        <taxon>Rhizobium/Agrobacterium group</taxon>
        <taxon>Agrobacterium</taxon>
        <taxon>Agrobacterium tumefaciens complex</taxon>
    </lineage>
</organism>
<evidence type="ECO:0000313" key="1">
    <source>
        <dbReference type="EMBL" id="CUX11135.1"/>
    </source>
</evidence>
<evidence type="ECO:0000313" key="2">
    <source>
        <dbReference type="Proteomes" id="UP000191897"/>
    </source>
</evidence>
<accession>A0A1S7NSQ4</accession>
<protein>
    <submittedName>
        <fullName evidence="1">Uncharacterized protein</fullName>
    </submittedName>
</protein>
<dbReference type="EMBL" id="FBWC01000004">
    <property type="protein sequence ID" value="CUX11135.1"/>
    <property type="molecule type" value="Genomic_DNA"/>
</dbReference>
<name>A0A1S7NSQ4_AGRTU</name>
<dbReference type="AlphaFoldDB" id="A0A1S7NSQ4"/>
<sequence>MLKRVDVFLFGAAEGGSPHRTLSEYVAGLCLATQIGAVHAERFERLVVEVQKGGVDMAADLTLACFNDAIEGGTEERFCHCFKSLFARRVSLSLCCPEDKRCVFVWLEEISQGRYAYFACHIALSITYFAKYAQFIAAIRSVIYGLKPALSAWHCRAAPTI</sequence>
<proteinExistence type="predicted"/>